<dbReference type="CDD" id="cd07067">
    <property type="entry name" value="HP_PGM_like"/>
    <property type="match status" value="1"/>
</dbReference>
<dbReference type="PANTHER" id="PTHR48100:SF1">
    <property type="entry name" value="HISTIDINE PHOSPHATASE FAMILY PROTEIN-RELATED"/>
    <property type="match status" value="1"/>
</dbReference>
<protein>
    <submittedName>
        <fullName evidence="1">Histidine phosphatase family protein</fullName>
    </submittedName>
</protein>
<organism evidence="1 2">
    <name type="scientific">Metabacillus idriensis</name>
    <dbReference type="NCBI Taxonomy" id="324768"/>
    <lineage>
        <taxon>Bacteria</taxon>
        <taxon>Bacillati</taxon>
        <taxon>Bacillota</taxon>
        <taxon>Bacilli</taxon>
        <taxon>Bacillales</taxon>
        <taxon>Bacillaceae</taxon>
        <taxon>Metabacillus</taxon>
    </lineage>
</organism>
<dbReference type="GO" id="GO:0016791">
    <property type="term" value="F:phosphatase activity"/>
    <property type="evidence" value="ECO:0007669"/>
    <property type="project" value="TreeGrafter"/>
</dbReference>
<dbReference type="Pfam" id="PF00300">
    <property type="entry name" value="His_Phos_1"/>
    <property type="match status" value="1"/>
</dbReference>
<evidence type="ECO:0000313" key="2">
    <source>
        <dbReference type="Proteomes" id="UP000441585"/>
    </source>
</evidence>
<name>A0A6I2MEH3_9BACI</name>
<dbReference type="SUPFAM" id="SSF53254">
    <property type="entry name" value="Phosphoglycerate mutase-like"/>
    <property type="match status" value="1"/>
</dbReference>
<dbReference type="InterPro" id="IPR029033">
    <property type="entry name" value="His_PPase_superfam"/>
</dbReference>
<dbReference type="GO" id="GO:0005737">
    <property type="term" value="C:cytoplasm"/>
    <property type="evidence" value="ECO:0007669"/>
    <property type="project" value="TreeGrafter"/>
</dbReference>
<gene>
    <name evidence="1" type="ORF">GJU41_16520</name>
</gene>
<proteinExistence type="predicted"/>
<dbReference type="RefSeq" id="WP_154319115.1">
    <property type="nucleotide sequence ID" value="NZ_CAJGAA010000006.1"/>
</dbReference>
<dbReference type="EMBL" id="WKKF01000005">
    <property type="protein sequence ID" value="MRX55567.1"/>
    <property type="molecule type" value="Genomic_DNA"/>
</dbReference>
<accession>A0A6I2MEH3</accession>
<dbReference type="InterPro" id="IPR013078">
    <property type="entry name" value="His_Pase_superF_clade-1"/>
</dbReference>
<dbReference type="AlphaFoldDB" id="A0A6I2MEH3"/>
<comment type="caution">
    <text evidence="1">The sequence shown here is derived from an EMBL/GenBank/DDBJ whole genome shotgun (WGS) entry which is preliminary data.</text>
</comment>
<dbReference type="Gene3D" id="3.40.50.1240">
    <property type="entry name" value="Phosphoglycerate mutase-like"/>
    <property type="match status" value="1"/>
</dbReference>
<dbReference type="PANTHER" id="PTHR48100">
    <property type="entry name" value="BROAD-SPECIFICITY PHOSPHATASE YOR283W-RELATED"/>
    <property type="match status" value="1"/>
</dbReference>
<dbReference type="InterPro" id="IPR050275">
    <property type="entry name" value="PGM_Phosphatase"/>
</dbReference>
<dbReference type="Proteomes" id="UP000441585">
    <property type="component" value="Unassembled WGS sequence"/>
</dbReference>
<keyword evidence="2" id="KW-1185">Reference proteome</keyword>
<sequence length="181" mass="20576">MTKIIYAVRHCQAKGQAFDDKLTNEGLIQAQNLAEFFKGLEMDKIISSPFLRAIQTAVPLAEKKNIELNLDERLSERVMSGKNMEDWKDRLKDTFDDLSLAFEGGESNQSGMERVYSLLAEITASKENHTVLVSHGNLITLLLRSFDDTYGYDHLMIMTNPDVYKITLKQAGEADIQRIWS</sequence>
<evidence type="ECO:0000313" key="1">
    <source>
        <dbReference type="EMBL" id="MRX55567.1"/>
    </source>
</evidence>
<reference evidence="1 2" key="1">
    <citation type="submission" date="2019-11" db="EMBL/GenBank/DDBJ databases">
        <title>Bacillus idriensis genome.</title>
        <authorList>
            <person name="Konopka E.N."/>
            <person name="Newman J.D."/>
        </authorList>
    </citation>
    <scope>NUCLEOTIDE SEQUENCE [LARGE SCALE GENOMIC DNA]</scope>
    <source>
        <strain evidence="1 2">DSM 19097</strain>
    </source>
</reference>
<dbReference type="SMART" id="SM00855">
    <property type="entry name" value="PGAM"/>
    <property type="match status" value="1"/>
</dbReference>